<name>A0AAU9IZG6_9CILI</name>
<protein>
    <submittedName>
        <fullName evidence="1">Uncharacterized protein</fullName>
    </submittedName>
</protein>
<reference evidence="1" key="1">
    <citation type="submission" date="2021-09" db="EMBL/GenBank/DDBJ databases">
        <authorList>
            <consortium name="AG Swart"/>
            <person name="Singh M."/>
            <person name="Singh A."/>
            <person name="Seah K."/>
            <person name="Emmerich C."/>
        </authorList>
    </citation>
    <scope>NUCLEOTIDE SEQUENCE</scope>
    <source>
        <strain evidence="1">ATCC30299</strain>
    </source>
</reference>
<proteinExistence type="predicted"/>
<dbReference type="EMBL" id="CAJZBQ010000017">
    <property type="protein sequence ID" value="CAG9317081.1"/>
    <property type="molecule type" value="Genomic_DNA"/>
</dbReference>
<dbReference type="InterPro" id="IPR017850">
    <property type="entry name" value="Alkaline_phosphatase_core_sf"/>
</dbReference>
<sequence length="745" mass="86788">MAWRLSRGKLIALFLLLILITSSLSGFIFYYSVDYSSISFRIESGNLNNNATLKRDIAEKEIGIGLLKTLEAWRYKNFNDISSWPLTQYPRLPYEQNISCLPKKFGYTREQANQLFDPIRIFKTCSFMQKPIIKLEKGQLSIKCKSPESPEYILGESPSKELFGEVEANIKWKRYWIPIDTEDSEYVFAKCSRWKTHAVLTNRFNLTSSQRALNITAKLQKNLKMKEKPRPLSVLLVLFDSLSRQHFYRNFPFTINYLNESVHEGVYSKRFAMYDFIINNAHGENTTPNMVPLLYGHNILKISQKLEGFSIKNQNDWWKFREIQEEALWKYYEKLGYVTMFGYDTIWDFLSYYAGRQILTDHVATNFWHAAKKVYGYTDFLEKQKCFGMHNSHWYLLNYANEFLENYIHHNRFGYIHISTAHESSGTVIRTADIDLKEFLERALYFYDKILDEDVVIHLMADHGKHSREWDLRYEGYLENQLPLHIILANKELIQRLNADEVLKHNTQRLVSRLDWSLTFRHLALVPYGKLGIDSSLYQDMKKNSDTPYAVSLILEKIDDSRQCDQVDIPPHYCTCIEYIEVDLNSTSNQNVTNLLANLGIKSLNQRTKINELGEFCNVSVLNKIISANVQILKDFNGGGNRIYKVLISANEDPEAIFELYGLAAVSVVIPKYLKTDPDGIYPNETYYTRTEVADYEMVLQLQEIVRVDTPNEGCTNFLKSINKTDSLCICKKEYSYIDISGDSD</sequence>
<dbReference type="SUPFAM" id="SSF53649">
    <property type="entry name" value="Alkaline phosphatase-like"/>
    <property type="match status" value="1"/>
</dbReference>
<evidence type="ECO:0000313" key="2">
    <source>
        <dbReference type="Proteomes" id="UP001162131"/>
    </source>
</evidence>
<dbReference type="Pfam" id="PF02995">
    <property type="entry name" value="DUF229"/>
    <property type="match status" value="1"/>
</dbReference>
<comment type="caution">
    <text evidence="1">The sequence shown here is derived from an EMBL/GenBank/DDBJ whole genome shotgun (WGS) entry which is preliminary data.</text>
</comment>
<evidence type="ECO:0000313" key="1">
    <source>
        <dbReference type="EMBL" id="CAG9317081.1"/>
    </source>
</evidence>
<dbReference type="GO" id="GO:0005615">
    <property type="term" value="C:extracellular space"/>
    <property type="evidence" value="ECO:0007669"/>
    <property type="project" value="TreeGrafter"/>
</dbReference>
<dbReference type="PANTHER" id="PTHR10974">
    <property type="entry name" value="FI08016P-RELATED"/>
    <property type="match status" value="1"/>
</dbReference>
<gene>
    <name evidence="1" type="ORF">BSTOLATCC_MIC17703</name>
</gene>
<organism evidence="1 2">
    <name type="scientific">Blepharisma stoltei</name>
    <dbReference type="NCBI Taxonomy" id="1481888"/>
    <lineage>
        <taxon>Eukaryota</taxon>
        <taxon>Sar</taxon>
        <taxon>Alveolata</taxon>
        <taxon>Ciliophora</taxon>
        <taxon>Postciliodesmatophora</taxon>
        <taxon>Heterotrichea</taxon>
        <taxon>Heterotrichida</taxon>
        <taxon>Blepharismidae</taxon>
        <taxon>Blepharisma</taxon>
    </lineage>
</organism>
<dbReference type="AlphaFoldDB" id="A0AAU9IZG6"/>
<accession>A0AAU9IZG6</accession>
<keyword evidence="2" id="KW-1185">Reference proteome</keyword>
<dbReference type="Proteomes" id="UP001162131">
    <property type="component" value="Unassembled WGS sequence"/>
</dbReference>
<dbReference type="PANTHER" id="PTHR10974:SF1">
    <property type="entry name" value="FI08016P-RELATED"/>
    <property type="match status" value="1"/>
</dbReference>
<dbReference type="InterPro" id="IPR004245">
    <property type="entry name" value="DUF229"/>
</dbReference>